<organism evidence="1">
    <name type="scientific">marine metagenome</name>
    <dbReference type="NCBI Taxonomy" id="408172"/>
    <lineage>
        <taxon>unclassified sequences</taxon>
        <taxon>metagenomes</taxon>
        <taxon>ecological metagenomes</taxon>
    </lineage>
</organism>
<feature type="non-terminal residue" evidence="1">
    <location>
        <position position="372"/>
    </location>
</feature>
<proteinExistence type="predicted"/>
<sequence length="372" mass="41424">MMTNRNHIAAILALCLLLGTATTVAAQDYGARLGTVKRGGRVSFEPTGPGVLFDALDPALRKWYVPQELFAEYQWRQWEYSNYARQNYQRYVSTSLEGDYWYDVYGNQLTQGWLIYDWRQENPTPFGSVLEKSGQFSSWFSSVAIASDHKGQYHYSITVGSRIRTTLTPMTFSKPDFDGIQWDFVSDKHALTLLLSRISEPNSPTFLPEGLTSNTNLFGARVEARVGDFVKVGGTFVNAHHSVTQLDAINGDVFSGALAEGQNFSVVGRVQALISDDSPDDGVGGGALFSSDLVIEDLEGQSFRASEIGFRPLVEGGFQRRGFLAADGHEEILLTYDFNDRTYAGPDPTEIRRVEMELVVANDYRIDIASDR</sequence>
<name>A0A382N6R7_9ZZZZ</name>
<protein>
    <submittedName>
        <fullName evidence="1">Uncharacterized protein</fullName>
    </submittedName>
</protein>
<accession>A0A382N6R7</accession>
<gene>
    <name evidence="1" type="ORF">METZ01_LOCUS309630</name>
</gene>
<reference evidence="1" key="1">
    <citation type="submission" date="2018-05" db="EMBL/GenBank/DDBJ databases">
        <authorList>
            <person name="Lanie J.A."/>
            <person name="Ng W.-L."/>
            <person name="Kazmierczak K.M."/>
            <person name="Andrzejewski T.M."/>
            <person name="Davidsen T.M."/>
            <person name="Wayne K.J."/>
            <person name="Tettelin H."/>
            <person name="Glass J.I."/>
            <person name="Rusch D."/>
            <person name="Podicherti R."/>
            <person name="Tsui H.-C.T."/>
            <person name="Winkler M.E."/>
        </authorList>
    </citation>
    <scope>NUCLEOTIDE SEQUENCE</scope>
</reference>
<dbReference type="EMBL" id="UINC01098334">
    <property type="protein sequence ID" value="SVC56776.1"/>
    <property type="molecule type" value="Genomic_DNA"/>
</dbReference>
<dbReference type="AlphaFoldDB" id="A0A382N6R7"/>
<evidence type="ECO:0000313" key="1">
    <source>
        <dbReference type="EMBL" id="SVC56776.1"/>
    </source>
</evidence>